<feature type="compositionally biased region" description="Low complexity" evidence="6">
    <location>
        <begin position="1"/>
        <end position="16"/>
    </location>
</feature>
<evidence type="ECO:0000256" key="2">
    <source>
        <dbReference type="ARBA" id="ARBA00023015"/>
    </source>
</evidence>
<comment type="subcellular location">
    <subcellularLocation>
        <location evidence="1">Nucleus</location>
    </subcellularLocation>
</comment>
<dbReference type="InterPro" id="IPR011598">
    <property type="entry name" value="bHLH_dom"/>
</dbReference>
<evidence type="ECO:0000256" key="4">
    <source>
        <dbReference type="ARBA" id="ARBA00023163"/>
    </source>
</evidence>
<dbReference type="PROSITE" id="PS50888">
    <property type="entry name" value="BHLH"/>
    <property type="match status" value="1"/>
</dbReference>
<keyword evidence="4" id="KW-0804">Transcription</keyword>
<evidence type="ECO:0000256" key="5">
    <source>
        <dbReference type="ARBA" id="ARBA00023242"/>
    </source>
</evidence>
<keyword evidence="9" id="KW-1185">Reference proteome</keyword>
<evidence type="ECO:0000256" key="1">
    <source>
        <dbReference type="ARBA" id="ARBA00004123"/>
    </source>
</evidence>
<sequence length="277" mass="30540">MQGPNTNSLFNNNTNNQPQIHFDPTSNDVFLKQMLSNLPSSSWTLDPKPWDPNSDQTTPDNVVFPYDLEHANLASKFRNHQITDDKASALMLHHHLLLSSATAANSGLLHMPLSLAASDFDSPRNDVPSFKSPAPTAEASVQALYNGFSGSLQPSNQTPHFQPPQGQSFGASAPASAGGSGPPKQRVRARRGQATDPHSIAERVCFSDLIRKNVEKIEPILRRERIAERMKALQELVPNANKTDKASMLDEIIDYVKFLQLQVKIVDKNTNNKILLS</sequence>
<dbReference type="Proteomes" id="UP000257109">
    <property type="component" value="Unassembled WGS sequence"/>
</dbReference>
<dbReference type="STRING" id="157652.A0A371HX76"/>
<feature type="non-terminal residue" evidence="8">
    <location>
        <position position="1"/>
    </location>
</feature>
<feature type="region of interest" description="Disordered" evidence="6">
    <location>
        <begin position="1"/>
        <end position="24"/>
    </location>
</feature>
<proteinExistence type="predicted"/>
<keyword evidence="5" id="KW-0539">Nucleus</keyword>
<gene>
    <name evidence="8" type="primary">BHLH66</name>
    <name evidence="8" type="ORF">CR513_08509</name>
</gene>
<dbReference type="EMBL" id="QJKJ01001477">
    <property type="protein sequence ID" value="RDY07392.1"/>
    <property type="molecule type" value="Genomic_DNA"/>
</dbReference>
<dbReference type="SUPFAM" id="SSF47459">
    <property type="entry name" value="HLH, helix-loop-helix DNA-binding domain"/>
    <property type="match status" value="1"/>
</dbReference>
<dbReference type="AlphaFoldDB" id="A0A371HX76"/>
<accession>A0A371HX76</accession>
<dbReference type="Gene3D" id="4.10.280.10">
    <property type="entry name" value="Helix-loop-helix DNA-binding domain"/>
    <property type="match status" value="1"/>
</dbReference>
<dbReference type="GO" id="GO:0000981">
    <property type="term" value="F:DNA-binding transcription factor activity, RNA polymerase II-specific"/>
    <property type="evidence" value="ECO:0007669"/>
    <property type="project" value="TreeGrafter"/>
</dbReference>
<dbReference type="SMART" id="SM00353">
    <property type="entry name" value="HLH"/>
    <property type="match status" value="1"/>
</dbReference>
<reference evidence="8" key="1">
    <citation type="submission" date="2018-05" db="EMBL/GenBank/DDBJ databases">
        <title>Draft genome of Mucuna pruriens seed.</title>
        <authorList>
            <person name="Nnadi N.E."/>
            <person name="Vos R."/>
            <person name="Hasami M.H."/>
            <person name="Devisetty U.K."/>
            <person name="Aguiy J.C."/>
        </authorList>
    </citation>
    <scope>NUCLEOTIDE SEQUENCE [LARGE SCALE GENOMIC DNA]</scope>
    <source>
        <strain evidence="8">JCA_2017</strain>
    </source>
</reference>
<dbReference type="OrthoDB" id="2020857at2759"/>
<dbReference type="PANTHER" id="PTHR16223:SF327">
    <property type="entry name" value="TRANSCRIPTION FACTOR LRL1"/>
    <property type="match status" value="1"/>
</dbReference>
<evidence type="ECO:0000256" key="6">
    <source>
        <dbReference type="SAM" id="MobiDB-lite"/>
    </source>
</evidence>
<dbReference type="GO" id="GO:0046983">
    <property type="term" value="F:protein dimerization activity"/>
    <property type="evidence" value="ECO:0007669"/>
    <property type="project" value="InterPro"/>
</dbReference>
<keyword evidence="2" id="KW-0805">Transcription regulation</keyword>
<evidence type="ECO:0000259" key="7">
    <source>
        <dbReference type="PROSITE" id="PS50888"/>
    </source>
</evidence>
<dbReference type="Pfam" id="PF00010">
    <property type="entry name" value="HLH"/>
    <property type="match status" value="1"/>
</dbReference>
<dbReference type="GO" id="GO:0000978">
    <property type="term" value="F:RNA polymerase II cis-regulatory region sequence-specific DNA binding"/>
    <property type="evidence" value="ECO:0007669"/>
    <property type="project" value="TreeGrafter"/>
</dbReference>
<comment type="caution">
    <text evidence="8">The sequence shown here is derived from an EMBL/GenBank/DDBJ whole genome shotgun (WGS) entry which is preliminary data.</text>
</comment>
<feature type="region of interest" description="Disordered" evidence="6">
    <location>
        <begin position="147"/>
        <end position="198"/>
    </location>
</feature>
<feature type="domain" description="BHLH" evidence="7">
    <location>
        <begin position="210"/>
        <end position="259"/>
    </location>
</feature>
<dbReference type="PANTHER" id="PTHR16223">
    <property type="entry name" value="TRANSCRIPTION FACTOR BHLH83-RELATED"/>
    <property type="match status" value="1"/>
</dbReference>
<organism evidence="8 9">
    <name type="scientific">Mucuna pruriens</name>
    <name type="common">Velvet bean</name>
    <name type="synonym">Dolichos pruriens</name>
    <dbReference type="NCBI Taxonomy" id="157652"/>
    <lineage>
        <taxon>Eukaryota</taxon>
        <taxon>Viridiplantae</taxon>
        <taxon>Streptophyta</taxon>
        <taxon>Embryophyta</taxon>
        <taxon>Tracheophyta</taxon>
        <taxon>Spermatophyta</taxon>
        <taxon>Magnoliopsida</taxon>
        <taxon>eudicotyledons</taxon>
        <taxon>Gunneridae</taxon>
        <taxon>Pentapetalae</taxon>
        <taxon>rosids</taxon>
        <taxon>fabids</taxon>
        <taxon>Fabales</taxon>
        <taxon>Fabaceae</taxon>
        <taxon>Papilionoideae</taxon>
        <taxon>50 kb inversion clade</taxon>
        <taxon>NPAAA clade</taxon>
        <taxon>indigoferoid/millettioid clade</taxon>
        <taxon>Phaseoleae</taxon>
        <taxon>Mucuna</taxon>
    </lineage>
</organism>
<dbReference type="InterPro" id="IPR045843">
    <property type="entry name" value="IND-like"/>
</dbReference>
<evidence type="ECO:0000313" key="9">
    <source>
        <dbReference type="Proteomes" id="UP000257109"/>
    </source>
</evidence>
<keyword evidence="3" id="KW-0238">DNA-binding</keyword>
<evidence type="ECO:0000256" key="3">
    <source>
        <dbReference type="ARBA" id="ARBA00023125"/>
    </source>
</evidence>
<protein>
    <submittedName>
        <fullName evidence="8">Transcription factor bHLH66</fullName>
    </submittedName>
</protein>
<dbReference type="GO" id="GO:0005634">
    <property type="term" value="C:nucleus"/>
    <property type="evidence" value="ECO:0007669"/>
    <property type="project" value="UniProtKB-SubCell"/>
</dbReference>
<name>A0A371HX76_MUCPR</name>
<feature type="compositionally biased region" description="Polar residues" evidence="6">
    <location>
        <begin position="148"/>
        <end position="169"/>
    </location>
</feature>
<evidence type="ECO:0000313" key="8">
    <source>
        <dbReference type="EMBL" id="RDY07392.1"/>
    </source>
</evidence>
<dbReference type="InterPro" id="IPR036638">
    <property type="entry name" value="HLH_DNA-bd_sf"/>
</dbReference>